<evidence type="ECO:0000313" key="3">
    <source>
        <dbReference type="Proteomes" id="UP000037193"/>
    </source>
</evidence>
<proteinExistence type="predicted"/>
<organism evidence="2 3">
    <name type="scientific">Bifidobacterium breve MCC 1128</name>
    <dbReference type="NCBI Taxonomy" id="1365965"/>
    <lineage>
        <taxon>Bacteria</taxon>
        <taxon>Bacillati</taxon>
        <taxon>Actinomycetota</taxon>
        <taxon>Actinomycetes</taxon>
        <taxon>Bifidobacteriales</taxon>
        <taxon>Bifidobacteriaceae</taxon>
        <taxon>Bifidobacterium</taxon>
    </lineage>
</organism>
<feature type="region of interest" description="Disordered" evidence="1">
    <location>
        <begin position="1"/>
        <end position="31"/>
    </location>
</feature>
<name>A0A0L7AWD8_BIFBR</name>
<sequence length="133" mass="14554">MTNRPVTWARSDGVNFNHHGEPESGDARTMDDGSVWAHIAGPDPRGDDDRWVPLLDSAGVEAAGVSEVRSHDVTMSVAAGDAPMFPDDVKERFARADFILDMYESGVYDREEAGEKLFDHLFGKGRAVMDSEG</sequence>
<evidence type="ECO:0000313" key="2">
    <source>
        <dbReference type="EMBL" id="KOA39530.1"/>
    </source>
</evidence>
<accession>A0A0L7AWD8</accession>
<protein>
    <submittedName>
        <fullName evidence="2">Uncharacterized protein</fullName>
    </submittedName>
</protein>
<evidence type="ECO:0000256" key="1">
    <source>
        <dbReference type="SAM" id="MobiDB-lite"/>
    </source>
</evidence>
<dbReference type="PATRIC" id="fig|1365965.3.peg.1721"/>
<dbReference type="EMBL" id="AVQD01000014">
    <property type="protein sequence ID" value="KOA39530.1"/>
    <property type="molecule type" value="Genomic_DNA"/>
</dbReference>
<dbReference type="RefSeq" id="WP_236716386.1">
    <property type="nucleotide sequence ID" value="NZ_AVQD01000014.1"/>
</dbReference>
<dbReference type="Proteomes" id="UP000037193">
    <property type="component" value="Unassembled WGS sequence"/>
</dbReference>
<dbReference type="AlphaFoldDB" id="A0A0L7AWD8"/>
<gene>
    <name evidence="2" type="ORF">BBM1128_08560</name>
</gene>
<feature type="compositionally biased region" description="Basic and acidic residues" evidence="1">
    <location>
        <begin position="18"/>
        <end position="31"/>
    </location>
</feature>
<comment type="caution">
    <text evidence="2">The sequence shown here is derived from an EMBL/GenBank/DDBJ whole genome shotgun (WGS) entry which is preliminary data.</text>
</comment>
<reference evidence="2 3" key="1">
    <citation type="journal article" date="2015" name="Int J Genomics">
        <title>Comparative Genomics Revealed Genetic Diversity and Species/Strain-Level Differences in Carbohydrate Metabolism of Three Probiotic Bifidobacterial Species.</title>
        <authorList>
            <person name="Odamaki T."/>
            <person name="Horigome A."/>
            <person name="Sugahara H."/>
            <person name="Hashikura N."/>
            <person name="Minami J."/>
            <person name="Xiao J.Z."/>
            <person name="Abe F."/>
        </authorList>
    </citation>
    <scope>NUCLEOTIDE SEQUENCE [LARGE SCALE GENOMIC DNA]</scope>
    <source>
        <strain evidence="2 3">MCC 1128</strain>
    </source>
</reference>